<sequence length="339" mass="38795">MALVTHQMQGSYVTYPSRPLSWSKGMKLKQCVTTHQMVGRKEKCFMLKRNLCLSVGASLMRGPKVKPFRVSAFKGSAQNDKSGGRTNGSKLPKNSVKLKENEDTITGSPQANDIPLSYASEADERIASSPVIHSLFKKWLRMLRTQSPSEVEDGLLGEEPPPMETSETKHEIQNKENDGILRMVWCNFLGLNATVKIPLLIFIPMYLAVNMIHGAEVSKELTPLWVLGPLIAALYIKMLQWLCALYVFSFKQTVKVIKNLPTYYMVAYTYIAHGKLKEEIRARFWQPLLNVKNLDYKKLSRRKLKALQGLIIEKYLDFVESIWPYYCRTIRFLKRANLI</sequence>
<feature type="region of interest" description="Disordered" evidence="1">
    <location>
        <begin position="150"/>
        <end position="171"/>
    </location>
</feature>
<evidence type="ECO:0000256" key="2">
    <source>
        <dbReference type="SAM" id="Phobius"/>
    </source>
</evidence>
<gene>
    <name evidence="3" type="ORF">C1H46_041779</name>
</gene>
<evidence type="ECO:0008006" key="5">
    <source>
        <dbReference type="Google" id="ProtNLM"/>
    </source>
</evidence>
<protein>
    <recommendedName>
        <fullName evidence="5">Embryo defective 2759</fullName>
    </recommendedName>
</protein>
<keyword evidence="2" id="KW-0472">Membrane</keyword>
<dbReference type="PANTHER" id="PTHR48223:SF1">
    <property type="entry name" value="ABC TRANSMEMBRANE TYPE-1 DOMAIN-CONTAINING PROTEIN"/>
    <property type="match status" value="1"/>
</dbReference>
<accession>A0A540KEL5</accession>
<evidence type="ECO:0000256" key="1">
    <source>
        <dbReference type="SAM" id="MobiDB-lite"/>
    </source>
</evidence>
<reference evidence="3 4" key="1">
    <citation type="journal article" date="2019" name="G3 (Bethesda)">
        <title>Sequencing of a Wild Apple (Malus baccata) Genome Unravels the Differences Between Cultivated and Wild Apple Species Regarding Disease Resistance and Cold Tolerance.</title>
        <authorList>
            <person name="Chen X."/>
        </authorList>
    </citation>
    <scope>NUCLEOTIDE SEQUENCE [LARGE SCALE GENOMIC DNA]</scope>
    <source>
        <strain evidence="4">cv. Shandingzi</strain>
        <tissue evidence="3">Leaves</tissue>
    </source>
</reference>
<name>A0A540KEL5_MALBA</name>
<dbReference type="PANTHER" id="PTHR48223">
    <property type="entry name" value="DEFECTIVE 2759, PUTATIVE ISOFORM 1-RELATED"/>
    <property type="match status" value="1"/>
</dbReference>
<feature type="transmembrane region" description="Helical" evidence="2">
    <location>
        <begin position="227"/>
        <end position="248"/>
    </location>
</feature>
<evidence type="ECO:0000313" key="3">
    <source>
        <dbReference type="EMBL" id="TQD72677.1"/>
    </source>
</evidence>
<dbReference type="STRING" id="106549.A0A540KEL5"/>
<proteinExistence type="predicted"/>
<keyword evidence="2" id="KW-0812">Transmembrane</keyword>
<keyword evidence="4" id="KW-1185">Reference proteome</keyword>
<organism evidence="3 4">
    <name type="scientific">Malus baccata</name>
    <name type="common">Siberian crab apple</name>
    <name type="synonym">Pyrus baccata</name>
    <dbReference type="NCBI Taxonomy" id="106549"/>
    <lineage>
        <taxon>Eukaryota</taxon>
        <taxon>Viridiplantae</taxon>
        <taxon>Streptophyta</taxon>
        <taxon>Embryophyta</taxon>
        <taxon>Tracheophyta</taxon>
        <taxon>Spermatophyta</taxon>
        <taxon>Magnoliopsida</taxon>
        <taxon>eudicotyledons</taxon>
        <taxon>Gunneridae</taxon>
        <taxon>Pentapetalae</taxon>
        <taxon>rosids</taxon>
        <taxon>fabids</taxon>
        <taxon>Rosales</taxon>
        <taxon>Rosaceae</taxon>
        <taxon>Amygdaloideae</taxon>
        <taxon>Maleae</taxon>
        <taxon>Malus</taxon>
    </lineage>
</organism>
<dbReference type="EMBL" id="VIEB01001376">
    <property type="protein sequence ID" value="TQD72677.1"/>
    <property type="molecule type" value="Genomic_DNA"/>
</dbReference>
<feature type="region of interest" description="Disordered" evidence="1">
    <location>
        <begin position="75"/>
        <end position="114"/>
    </location>
</feature>
<keyword evidence="2" id="KW-1133">Transmembrane helix</keyword>
<comment type="caution">
    <text evidence="3">The sequence shown here is derived from an EMBL/GenBank/DDBJ whole genome shotgun (WGS) entry which is preliminary data.</text>
</comment>
<dbReference type="Proteomes" id="UP000315295">
    <property type="component" value="Unassembled WGS sequence"/>
</dbReference>
<evidence type="ECO:0000313" key="4">
    <source>
        <dbReference type="Proteomes" id="UP000315295"/>
    </source>
</evidence>
<feature type="transmembrane region" description="Helical" evidence="2">
    <location>
        <begin position="184"/>
        <end position="207"/>
    </location>
</feature>
<dbReference type="AlphaFoldDB" id="A0A540KEL5"/>